<keyword evidence="4" id="KW-1185">Reference proteome</keyword>
<reference evidence="2" key="3">
    <citation type="submission" date="2020-06" db="EMBL/GenBank/DDBJ databases">
        <title>Helianthus annuus Genome sequencing and assembly Release 2.</title>
        <authorList>
            <person name="Gouzy J."/>
            <person name="Langlade N."/>
            <person name="Munos S."/>
        </authorList>
    </citation>
    <scope>NUCLEOTIDE SEQUENCE</scope>
    <source>
        <tissue evidence="2">Leaves</tissue>
    </source>
</reference>
<evidence type="ECO:0000313" key="3">
    <source>
        <dbReference type="EMBL" id="OTG07397.1"/>
    </source>
</evidence>
<gene>
    <name evidence="3" type="ORF">HannXRQ_Chr11g0329961</name>
    <name evidence="2" type="ORF">HanXRQr2_Chr11g0474431</name>
</gene>
<dbReference type="AlphaFoldDB" id="A0A251T8C4"/>
<sequence>MMHNLFFVQLLPVRLGLWIVSCIYFDTYVLIATCKRLGIFPPPNLNTTVKAPTFVLLPSSYSLKHQTYKQRIFNGGESLQQRLGGFDDDERRQRGFRSRVPTTIP</sequence>
<dbReference type="InParanoid" id="A0A251T8C4"/>
<feature type="region of interest" description="Disordered" evidence="1">
    <location>
        <begin position="83"/>
        <end position="105"/>
    </location>
</feature>
<dbReference type="EMBL" id="CM007900">
    <property type="protein sequence ID" value="OTG07397.1"/>
    <property type="molecule type" value="Genomic_DNA"/>
</dbReference>
<evidence type="ECO:0000256" key="1">
    <source>
        <dbReference type="SAM" id="MobiDB-lite"/>
    </source>
</evidence>
<evidence type="ECO:0000313" key="4">
    <source>
        <dbReference type="Proteomes" id="UP000215914"/>
    </source>
</evidence>
<accession>A0A251T8C4</accession>
<organism evidence="3 4">
    <name type="scientific">Helianthus annuus</name>
    <name type="common">Common sunflower</name>
    <dbReference type="NCBI Taxonomy" id="4232"/>
    <lineage>
        <taxon>Eukaryota</taxon>
        <taxon>Viridiplantae</taxon>
        <taxon>Streptophyta</taxon>
        <taxon>Embryophyta</taxon>
        <taxon>Tracheophyta</taxon>
        <taxon>Spermatophyta</taxon>
        <taxon>Magnoliopsida</taxon>
        <taxon>eudicotyledons</taxon>
        <taxon>Gunneridae</taxon>
        <taxon>Pentapetalae</taxon>
        <taxon>asterids</taxon>
        <taxon>campanulids</taxon>
        <taxon>Asterales</taxon>
        <taxon>Asteraceae</taxon>
        <taxon>Asteroideae</taxon>
        <taxon>Heliantheae alliance</taxon>
        <taxon>Heliantheae</taxon>
        <taxon>Helianthus</taxon>
    </lineage>
</organism>
<name>A0A251T8C4_HELAN</name>
<proteinExistence type="predicted"/>
<dbReference type="EMBL" id="MNCJ02000326">
    <property type="protein sequence ID" value="KAF5780660.1"/>
    <property type="molecule type" value="Genomic_DNA"/>
</dbReference>
<dbReference type="Gramene" id="mRNA:HanXRQr2_Chr11g0474431">
    <property type="protein sequence ID" value="CDS:HanXRQr2_Chr11g0474431.1"/>
    <property type="gene ID" value="HanXRQr2_Chr11g0474431"/>
</dbReference>
<reference evidence="3" key="2">
    <citation type="submission" date="2017-02" db="EMBL/GenBank/DDBJ databases">
        <title>Sunflower complete genome.</title>
        <authorList>
            <person name="Langlade N."/>
            <person name="Munos S."/>
        </authorList>
    </citation>
    <scope>NUCLEOTIDE SEQUENCE [LARGE SCALE GENOMIC DNA]</scope>
    <source>
        <tissue evidence="3">Leaves</tissue>
    </source>
</reference>
<protein>
    <submittedName>
        <fullName evidence="3">Uncharacterized protein</fullName>
    </submittedName>
</protein>
<evidence type="ECO:0000313" key="2">
    <source>
        <dbReference type="EMBL" id="KAF5780660.1"/>
    </source>
</evidence>
<reference evidence="2 4" key="1">
    <citation type="journal article" date="2017" name="Nature">
        <title>The sunflower genome provides insights into oil metabolism, flowering and Asterid evolution.</title>
        <authorList>
            <person name="Badouin H."/>
            <person name="Gouzy J."/>
            <person name="Grassa C.J."/>
            <person name="Murat F."/>
            <person name="Staton S.E."/>
            <person name="Cottret L."/>
            <person name="Lelandais-Briere C."/>
            <person name="Owens G.L."/>
            <person name="Carrere S."/>
            <person name="Mayjonade B."/>
            <person name="Legrand L."/>
            <person name="Gill N."/>
            <person name="Kane N.C."/>
            <person name="Bowers J.E."/>
            <person name="Hubner S."/>
            <person name="Bellec A."/>
            <person name="Berard A."/>
            <person name="Berges H."/>
            <person name="Blanchet N."/>
            <person name="Boniface M.C."/>
            <person name="Brunel D."/>
            <person name="Catrice O."/>
            <person name="Chaidir N."/>
            <person name="Claudel C."/>
            <person name="Donnadieu C."/>
            <person name="Faraut T."/>
            <person name="Fievet G."/>
            <person name="Helmstetter N."/>
            <person name="King M."/>
            <person name="Knapp S.J."/>
            <person name="Lai Z."/>
            <person name="Le Paslier M.C."/>
            <person name="Lippi Y."/>
            <person name="Lorenzon L."/>
            <person name="Mandel J.R."/>
            <person name="Marage G."/>
            <person name="Marchand G."/>
            <person name="Marquand E."/>
            <person name="Bret-Mestries E."/>
            <person name="Morien E."/>
            <person name="Nambeesan S."/>
            <person name="Nguyen T."/>
            <person name="Pegot-Espagnet P."/>
            <person name="Pouilly N."/>
            <person name="Raftis F."/>
            <person name="Sallet E."/>
            <person name="Schiex T."/>
            <person name="Thomas J."/>
            <person name="Vandecasteele C."/>
            <person name="Vares D."/>
            <person name="Vear F."/>
            <person name="Vautrin S."/>
            <person name="Crespi M."/>
            <person name="Mangin B."/>
            <person name="Burke J.M."/>
            <person name="Salse J."/>
            <person name="Munos S."/>
            <person name="Vincourt P."/>
            <person name="Rieseberg L.H."/>
            <person name="Langlade N.B."/>
        </authorList>
    </citation>
    <scope>NUCLEOTIDE SEQUENCE [LARGE SCALE GENOMIC DNA]</scope>
    <source>
        <strain evidence="4">cv. SF193</strain>
        <tissue evidence="2">Leaves</tissue>
    </source>
</reference>
<dbReference type="Proteomes" id="UP000215914">
    <property type="component" value="Chromosome 11"/>
</dbReference>